<dbReference type="InterPro" id="IPR006145">
    <property type="entry name" value="PsdUridine_synth_RsuA/RluA"/>
</dbReference>
<reference evidence="7 8" key="1">
    <citation type="submission" date="2017-10" db="EMBL/GenBank/DDBJ databases">
        <title>Effective Description of Clostridium neonatale sp. nov. linked to necrotizing enterocolitis in neonates and a clarification of species assignable to the genus Clostridium (Prazmowski 1880) emend. Lawson and Rainey 2016.</title>
        <authorList>
            <person name="Bernard K."/>
            <person name="Burdz T."/>
            <person name="Wiebe D."/>
            <person name="Balcewich B."/>
            <person name="Alfa M."/>
            <person name="Bernier A.-M."/>
        </authorList>
    </citation>
    <scope>NUCLEOTIDE SEQUENCE [LARGE SCALE GENOMIC DNA]</scope>
    <source>
        <strain evidence="7 8">LCDC99A005</strain>
    </source>
</reference>
<dbReference type="FunFam" id="3.10.290.10:FF:000003">
    <property type="entry name" value="Pseudouridine synthase"/>
    <property type="match status" value="1"/>
</dbReference>
<dbReference type="PANTHER" id="PTHR47683">
    <property type="entry name" value="PSEUDOURIDINE SYNTHASE FAMILY PROTEIN-RELATED"/>
    <property type="match status" value="1"/>
</dbReference>
<comment type="similarity">
    <text evidence="1 5">Belongs to the pseudouridine synthase RsuA family.</text>
</comment>
<gene>
    <name evidence="7" type="ORF">CQ394_03640</name>
</gene>
<dbReference type="GO" id="GO:0003723">
    <property type="term" value="F:RNA binding"/>
    <property type="evidence" value="ECO:0007669"/>
    <property type="project" value="UniProtKB-KW"/>
</dbReference>
<organism evidence="7 8">
    <name type="scientific">Clostridium neonatale</name>
    <dbReference type="NCBI Taxonomy" id="137838"/>
    <lineage>
        <taxon>Bacteria</taxon>
        <taxon>Bacillati</taxon>
        <taxon>Bacillota</taxon>
        <taxon>Clostridia</taxon>
        <taxon>Eubacteriales</taxon>
        <taxon>Clostridiaceae</taxon>
        <taxon>Clostridium</taxon>
    </lineage>
</organism>
<evidence type="ECO:0000313" key="7">
    <source>
        <dbReference type="EMBL" id="PEG30825.1"/>
    </source>
</evidence>
<dbReference type="STRING" id="137838.GCA_001458595_02188"/>
<evidence type="ECO:0000256" key="4">
    <source>
        <dbReference type="PROSITE-ProRule" id="PRU00182"/>
    </source>
</evidence>
<evidence type="ECO:0000256" key="5">
    <source>
        <dbReference type="RuleBase" id="RU003887"/>
    </source>
</evidence>
<dbReference type="InterPro" id="IPR020094">
    <property type="entry name" value="TruA/RsuA/RluB/E/F_N"/>
</dbReference>
<dbReference type="Pfam" id="PF00849">
    <property type="entry name" value="PseudoU_synth_2"/>
    <property type="match status" value="1"/>
</dbReference>
<dbReference type="SUPFAM" id="SSF55120">
    <property type="entry name" value="Pseudouridine synthase"/>
    <property type="match status" value="1"/>
</dbReference>
<dbReference type="Pfam" id="PF01479">
    <property type="entry name" value="S4"/>
    <property type="match status" value="1"/>
</dbReference>
<dbReference type="GO" id="GO:0005829">
    <property type="term" value="C:cytosol"/>
    <property type="evidence" value="ECO:0007669"/>
    <property type="project" value="UniProtKB-ARBA"/>
</dbReference>
<evidence type="ECO:0000256" key="2">
    <source>
        <dbReference type="ARBA" id="ARBA00022884"/>
    </source>
</evidence>
<evidence type="ECO:0000256" key="3">
    <source>
        <dbReference type="ARBA" id="ARBA00023235"/>
    </source>
</evidence>
<dbReference type="GO" id="GO:0120159">
    <property type="term" value="F:rRNA pseudouridine synthase activity"/>
    <property type="evidence" value="ECO:0007669"/>
    <property type="project" value="UniProtKB-ARBA"/>
</dbReference>
<dbReference type="OrthoDB" id="9807213at2"/>
<dbReference type="EMBL" id="PDCJ01000001">
    <property type="protein sequence ID" value="PEG30825.1"/>
    <property type="molecule type" value="Genomic_DNA"/>
</dbReference>
<dbReference type="EC" id="5.4.99.-" evidence="5"/>
<dbReference type="PROSITE" id="PS01149">
    <property type="entry name" value="PSI_RSU"/>
    <property type="match status" value="1"/>
</dbReference>
<evidence type="ECO:0000259" key="6">
    <source>
        <dbReference type="SMART" id="SM00363"/>
    </source>
</evidence>
<protein>
    <recommendedName>
        <fullName evidence="5">Pseudouridine synthase</fullName>
        <ecNumber evidence="5">5.4.99.-</ecNumber>
    </recommendedName>
</protein>
<dbReference type="InterPro" id="IPR050343">
    <property type="entry name" value="RsuA_PseudoU_synthase"/>
</dbReference>
<evidence type="ECO:0000313" key="8">
    <source>
        <dbReference type="Proteomes" id="UP000220840"/>
    </source>
</evidence>
<keyword evidence="3 5" id="KW-0413">Isomerase</keyword>
<dbReference type="InterPro" id="IPR000748">
    <property type="entry name" value="PsdUridine_synth_RsuA/RluB/E/F"/>
</dbReference>
<dbReference type="AlphaFoldDB" id="A0A2A7MGJ1"/>
<dbReference type="RefSeq" id="WP_058294992.1">
    <property type="nucleotide sequence ID" value="NZ_CAMRXB010000024.1"/>
</dbReference>
<dbReference type="CDD" id="cd00165">
    <property type="entry name" value="S4"/>
    <property type="match status" value="1"/>
</dbReference>
<keyword evidence="2 4" id="KW-0694">RNA-binding</keyword>
<dbReference type="CDD" id="cd02870">
    <property type="entry name" value="PseudoU_synth_RsuA_like"/>
    <property type="match status" value="1"/>
</dbReference>
<accession>A0A2A7MGJ1</accession>
<dbReference type="FunFam" id="3.30.70.1560:FF:000001">
    <property type="entry name" value="Pseudouridine synthase"/>
    <property type="match status" value="1"/>
</dbReference>
<evidence type="ECO:0000256" key="1">
    <source>
        <dbReference type="ARBA" id="ARBA00008348"/>
    </source>
</evidence>
<dbReference type="Gene3D" id="3.30.70.1560">
    <property type="entry name" value="Alpha-L RNA-binding motif"/>
    <property type="match status" value="1"/>
</dbReference>
<dbReference type="InterPro" id="IPR002942">
    <property type="entry name" value="S4_RNA-bd"/>
</dbReference>
<dbReference type="InterPro" id="IPR042092">
    <property type="entry name" value="PsdUridine_s_RsuA/RluB/E/F_cat"/>
</dbReference>
<dbReference type="Gene3D" id="3.30.70.580">
    <property type="entry name" value="Pseudouridine synthase I, catalytic domain, N-terminal subdomain"/>
    <property type="match status" value="1"/>
</dbReference>
<proteinExistence type="inferred from homology"/>
<dbReference type="InterPro" id="IPR020103">
    <property type="entry name" value="PsdUridine_synth_cat_dom_sf"/>
</dbReference>
<dbReference type="Proteomes" id="UP000220840">
    <property type="component" value="Unassembled WGS sequence"/>
</dbReference>
<dbReference type="PANTHER" id="PTHR47683:SF2">
    <property type="entry name" value="RNA-BINDING S4 DOMAIN-CONTAINING PROTEIN"/>
    <property type="match status" value="1"/>
</dbReference>
<name>A0A2A7MGJ1_9CLOT</name>
<feature type="domain" description="RNA-binding S4" evidence="6">
    <location>
        <begin position="3"/>
        <end position="66"/>
    </location>
</feature>
<dbReference type="SMART" id="SM00363">
    <property type="entry name" value="S4"/>
    <property type="match status" value="1"/>
</dbReference>
<dbReference type="SUPFAM" id="SSF55174">
    <property type="entry name" value="Alpha-L RNA-binding motif"/>
    <property type="match status" value="1"/>
</dbReference>
<dbReference type="InterPro" id="IPR036986">
    <property type="entry name" value="S4_RNA-bd_sf"/>
</dbReference>
<dbReference type="InterPro" id="IPR018496">
    <property type="entry name" value="PsdUridine_synth_RsuA/RluB_CS"/>
</dbReference>
<dbReference type="GO" id="GO:0000455">
    <property type="term" value="P:enzyme-directed rRNA pseudouridine synthesis"/>
    <property type="evidence" value="ECO:0007669"/>
    <property type="project" value="UniProtKB-ARBA"/>
</dbReference>
<sequence>MEERLQKYMASCGVASRRKCEELILAGKVKVNGILVNELGTKVNPEKDVIEYYGKIISKEEKKVYIMLNKPEGYICSVKDEKDRKTVLDLVKVKERVYPIGRLDYDSSGLILLTNDGEVYNKIIHPRKEIIKKYIVIVKNKINEKDVRAFKEGIDIGGYITAPATLKTISYDEEKNISTIEVSIHEGKNRQIRRMCSALNHDVLSLKRVSIGEIKLAYLKRGEYRELTDEEIEYINSL</sequence>
<dbReference type="PROSITE" id="PS50889">
    <property type="entry name" value="S4"/>
    <property type="match status" value="1"/>
</dbReference>
<dbReference type="Gene3D" id="3.10.290.10">
    <property type="entry name" value="RNA-binding S4 domain"/>
    <property type="match status" value="1"/>
</dbReference>
<comment type="caution">
    <text evidence="7">The sequence shown here is derived from an EMBL/GenBank/DDBJ whole genome shotgun (WGS) entry which is preliminary data.</text>
</comment>
<dbReference type="NCBIfam" id="TIGR00093">
    <property type="entry name" value="pseudouridine synthase"/>
    <property type="match status" value="1"/>
</dbReference>
<keyword evidence="8" id="KW-1185">Reference proteome</keyword>